<dbReference type="OrthoDB" id="9815657at2"/>
<dbReference type="AlphaFoldDB" id="A0A068NVT8"/>
<accession>A0A068NVT8</accession>
<evidence type="ECO:0000313" key="3">
    <source>
        <dbReference type="Proteomes" id="UP000027982"/>
    </source>
</evidence>
<proteinExistence type="predicted"/>
<evidence type="ECO:0000313" key="2">
    <source>
        <dbReference type="EMBL" id="AIE86905.1"/>
    </source>
</evidence>
<protein>
    <submittedName>
        <fullName evidence="2">WD40 domain protein beta Propeller</fullName>
    </submittedName>
</protein>
<gene>
    <name evidence="2" type="ORF">OP10G_3537</name>
</gene>
<reference evidence="2 3" key="1">
    <citation type="journal article" date="2014" name="PLoS ONE">
        <title>The first complete genome sequence of the class fimbriimonadia in the phylum armatimonadetes.</title>
        <authorList>
            <person name="Hu Z.Y."/>
            <person name="Wang Y.Z."/>
            <person name="Im W.T."/>
            <person name="Wang S.Y."/>
            <person name="Zhao G.P."/>
            <person name="Zheng H.J."/>
            <person name="Quan Z.X."/>
        </authorList>
    </citation>
    <scope>NUCLEOTIDE SEQUENCE [LARGE SCALE GENOMIC DNA]</scope>
    <source>
        <strain evidence="2">Gsoil 348</strain>
    </source>
</reference>
<dbReference type="STRING" id="661478.OP10G_3537"/>
<feature type="chain" id="PRO_5001651971" evidence="1">
    <location>
        <begin position="26"/>
        <end position="387"/>
    </location>
</feature>
<dbReference type="HOGENOM" id="CLU_713197_0_0_0"/>
<evidence type="ECO:0000256" key="1">
    <source>
        <dbReference type="SAM" id="SignalP"/>
    </source>
</evidence>
<dbReference type="Proteomes" id="UP000027982">
    <property type="component" value="Chromosome"/>
</dbReference>
<dbReference type="SUPFAM" id="SSF82171">
    <property type="entry name" value="DPP6 N-terminal domain-like"/>
    <property type="match status" value="1"/>
</dbReference>
<dbReference type="RefSeq" id="WP_025229166.1">
    <property type="nucleotide sequence ID" value="NZ_CP007139.1"/>
</dbReference>
<dbReference type="KEGG" id="fgi:OP10G_3537"/>
<sequence length="387" mass="39436">MVSSLFHRFRASTGALCAATLTALAAIVIGCGGGGGDGGMTGGGITTSTASASASASASATASAGTTATASAGTNAGAGAGVLAPNKIYYSEQADTGISVRSIDPNGSAASDAQFDLLPTGFEALAVNSKDNQRYFAQRTSDLANLGIYRNATVNMTGASELVAPTYAFVSSMQVSLDGTVLYYVAAKSGDIQPALYKLALTPGAAPVKLDSAWTAHISPSGTFAVYTKQVADAGPTKIFVRGLADGATPTQLTTGATFEDAPQWNKQGTRIVFGRSTDGAIYDVWSMAANGTGLQQITDTADVSEDSPTYNQAGDMVAYVADSSDFAKKGLFRNSVAGVNQGKVPVKQDPQILPGAYWSGSNGRSRAALAAYLASHRKDKEKPAGK</sequence>
<organism evidence="2 3">
    <name type="scientific">Fimbriimonas ginsengisoli Gsoil 348</name>
    <dbReference type="NCBI Taxonomy" id="661478"/>
    <lineage>
        <taxon>Bacteria</taxon>
        <taxon>Bacillati</taxon>
        <taxon>Armatimonadota</taxon>
        <taxon>Fimbriimonadia</taxon>
        <taxon>Fimbriimonadales</taxon>
        <taxon>Fimbriimonadaceae</taxon>
        <taxon>Fimbriimonas</taxon>
    </lineage>
</organism>
<dbReference type="EMBL" id="CP007139">
    <property type="protein sequence ID" value="AIE86905.1"/>
    <property type="molecule type" value="Genomic_DNA"/>
</dbReference>
<keyword evidence="3" id="KW-1185">Reference proteome</keyword>
<name>A0A068NVT8_FIMGI</name>
<feature type="signal peptide" evidence="1">
    <location>
        <begin position="1"/>
        <end position="25"/>
    </location>
</feature>
<keyword evidence="1" id="KW-0732">Signal</keyword>
<dbReference type="Gene3D" id="2.120.10.30">
    <property type="entry name" value="TolB, C-terminal domain"/>
    <property type="match status" value="1"/>
</dbReference>
<dbReference type="InterPro" id="IPR011042">
    <property type="entry name" value="6-blade_b-propeller_TolB-like"/>
</dbReference>